<sequence>MGVINIFYQGRMIRLILPVRDRGLYSYGSGVMLGKVRALGDFIQITNAWNEYGM</sequence>
<gene>
    <name evidence="1" type="primary">orf05706</name>
    <name evidence="1" type="ORF">Q903MT_gene5674</name>
</gene>
<accession>A0A6B9XSE8</accession>
<protein>
    <submittedName>
        <fullName evidence="1">Uncharacterized protein</fullName>
    </submittedName>
</protein>
<reference evidence="1" key="1">
    <citation type="submission" date="2019-03" db="EMBL/GenBank/DDBJ databases">
        <title>Largest Complete Mitochondrial Genome of a Gymnosperm, Sitka Spruce (Picea sitchensis), Indicates Complex Physical Structure.</title>
        <authorList>
            <person name="Jackman S.D."/>
            <person name="Coombe L."/>
            <person name="Warren R."/>
            <person name="Kirk H."/>
            <person name="Trinh E."/>
            <person name="McLeod T."/>
            <person name="Pleasance S."/>
            <person name="Pandoh P."/>
            <person name="Zhao Y."/>
            <person name="Coope R."/>
            <person name="Bousquet J."/>
            <person name="Bohlmann J.C."/>
            <person name="Jones S.J.M."/>
            <person name="Birol I."/>
        </authorList>
    </citation>
    <scope>NUCLEOTIDE SEQUENCE</scope>
    <source>
        <strain evidence="1">Q903</strain>
    </source>
</reference>
<geneLocation type="mitochondrion" evidence="1"/>
<proteinExistence type="predicted"/>
<name>A0A6B9XSE8_PICSI</name>
<organism evidence="1">
    <name type="scientific">Picea sitchensis</name>
    <name type="common">Sitka spruce</name>
    <name type="synonym">Pinus sitchensis</name>
    <dbReference type="NCBI Taxonomy" id="3332"/>
    <lineage>
        <taxon>Eukaryota</taxon>
        <taxon>Viridiplantae</taxon>
        <taxon>Streptophyta</taxon>
        <taxon>Embryophyta</taxon>
        <taxon>Tracheophyta</taxon>
        <taxon>Spermatophyta</taxon>
        <taxon>Pinopsida</taxon>
        <taxon>Pinidae</taxon>
        <taxon>Conifers I</taxon>
        <taxon>Pinales</taxon>
        <taxon>Pinaceae</taxon>
        <taxon>Picea</taxon>
    </lineage>
</organism>
<dbReference type="EMBL" id="MK697702">
    <property type="protein sequence ID" value="QHR91639.1"/>
    <property type="molecule type" value="Genomic_DNA"/>
</dbReference>
<evidence type="ECO:0000313" key="1">
    <source>
        <dbReference type="EMBL" id="QHR91639.1"/>
    </source>
</evidence>
<dbReference type="AlphaFoldDB" id="A0A6B9XSE8"/>
<keyword evidence="1" id="KW-0496">Mitochondrion</keyword>